<evidence type="ECO:0000313" key="12">
    <source>
        <dbReference type="Proteomes" id="UP000008743"/>
    </source>
</evidence>
<keyword evidence="5 9" id="KW-0479">Metal-binding</keyword>
<comment type="subunit">
    <text evidence="2">Heterodimer of an alpha and a beta subunit.</text>
</comment>
<dbReference type="PhylomeDB" id="A0A0D2X4R7"/>
<evidence type="ECO:0000256" key="8">
    <source>
        <dbReference type="ARBA" id="ARBA00047658"/>
    </source>
</evidence>
<dbReference type="InterPro" id="IPR001330">
    <property type="entry name" value="Prenyltrans"/>
</dbReference>
<dbReference type="PANTHER" id="PTHR11774">
    <property type="entry name" value="GERANYLGERANYL TRANSFERASE TYPE BETA SUBUNIT"/>
    <property type="match status" value="1"/>
</dbReference>
<evidence type="ECO:0000256" key="6">
    <source>
        <dbReference type="ARBA" id="ARBA00022737"/>
    </source>
</evidence>
<dbReference type="EMBL" id="KE346371">
    <property type="protein sequence ID" value="KJE96529.1"/>
    <property type="molecule type" value="Genomic_DNA"/>
</dbReference>
<dbReference type="Gene3D" id="1.50.10.20">
    <property type="match status" value="1"/>
</dbReference>
<gene>
    <name evidence="11" type="ORF">CAOG_006838</name>
</gene>
<dbReference type="InParanoid" id="A0A0D2X4R7"/>
<evidence type="ECO:0000259" key="10">
    <source>
        <dbReference type="Pfam" id="PF00432"/>
    </source>
</evidence>
<keyword evidence="4 9" id="KW-0808">Transferase</keyword>
<dbReference type="RefSeq" id="XP_004344459.1">
    <property type="nucleotide sequence ID" value="XM_004344409.2"/>
</dbReference>
<dbReference type="GO" id="GO:0005968">
    <property type="term" value="C:Rab-protein geranylgeranyltransferase complex"/>
    <property type="evidence" value="ECO:0007669"/>
    <property type="project" value="UniProtKB-UniRule"/>
</dbReference>
<dbReference type="eggNOG" id="KOG0366">
    <property type="taxonomic scope" value="Eukaryota"/>
</dbReference>
<proteinExistence type="inferred from homology"/>
<dbReference type="OrthoDB" id="5428259at2759"/>
<comment type="similarity">
    <text evidence="1 9">Belongs to the protein prenyltransferase subunit beta family.</text>
</comment>
<dbReference type="Proteomes" id="UP000008743">
    <property type="component" value="Unassembled WGS sequence"/>
</dbReference>
<sequence length="331" mass="36226">MDSAVIEIEKTAAYIASYENKAEVDFEHCVTDHLRVSGIYWGLNALCLMGMPDRLNRAATVAYIRDCQQPNGGFAGALGHDATMLHTYSAIQVLLLEKSLRSTDGTMADTIDIAGVIRYVAGLQQPDGSFACDEWGERDTRATYCAIATLYLLNGLDSIKVDAAVAHLMRCQNWDFGFGSVPDTESHAGQIFCCLATLAILNRLSQLDQRAQQQLSDWLVERQRDSGGLNGRPGKIHDACYAWWTLASLAILDPSGWKSRINLEGACQYLISTQNRSTGGLAPRPNERADVFHTHFAIAGLALLGHASIQAVDARFCLPTLALQQYLSQTP</sequence>
<dbReference type="InterPro" id="IPR045089">
    <property type="entry name" value="PGGT1B-like"/>
</dbReference>
<dbReference type="InterPro" id="IPR026873">
    <property type="entry name" value="Ptb1"/>
</dbReference>
<accession>A0A0D2X4R7</accession>
<dbReference type="GO" id="GO:0004663">
    <property type="term" value="F:Rab geranylgeranyltransferase activity"/>
    <property type="evidence" value="ECO:0007669"/>
    <property type="project" value="UniProtKB-UniRule"/>
</dbReference>
<organism evidence="11 12">
    <name type="scientific">Capsaspora owczarzaki (strain ATCC 30864)</name>
    <dbReference type="NCBI Taxonomy" id="595528"/>
    <lineage>
        <taxon>Eukaryota</taxon>
        <taxon>Filasterea</taxon>
        <taxon>Capsaspora</taxon>
    </lineage>
</organism>
<protein>
    <recommendedName>
        <fullName evidence="9">Geranylgeranyl transferase type-2 subunit beta</fullName>
        <ecNumber evidence="9">2.5.1.60</ecNumber>
    </recommendedName>
</protein>
<feature type="domain" description="Prenyltransferase alpha-alpha toroid" evidence="10">
    <location>
        <begin position="8"/>
        <end position="318"/>
    </location>
</feature>
<dbReference type="GO" id="GO:0046872">
    <property type="term" value="F:metal ion binding"/>
    <property type="evidence" value="ECO:0007669"/>
    <property type="project" value="UniProtKB-KW"/>
</dbReference>
<comment type="catalytic activity">
    <reaction evidence="8 9">
        <text>geranylgeranyl diphosphate + L-cysteinyl-[protein] = S-geranylgeranyl-L-cysteinyl-[protein] + diphosphate</text>
        <dbReference type="Rhea" id="RHEA:21240"/>
        <dbReference type="Rhea" id="RHEA-COMP:10131"/>
        <dbReference type="Rhea" id="RHEA-COMP:11537"/>
        <dbReference type="ChEBI" id="CHEBI:29950"/>
        <dbReference type="ChEBI" id="CHEBI:33019"/>
        <dbReference type="ChEBI" id="CHEBI:57533"/>
        <dbReference type="ChEBI" id="CHEBI:86021"/>
        <dbReference type="EC" id="2.5.1.60"/>
    </reaction>
</comment>
<dbReference type="EC" id="2.5.1.60" evidence="9"/>
<evidence type="ECO:0000256" key="9">
    <source>
        <dbReference type="RuleBase" id="RU365076"/>
    </source>
</evidence>
<keyword evidence="7 9" id="KW-0862">Zinc</keyword>
<dbReference type="PANTHER" id="PTHR11774:SF11">
    <property type="entry name" value="GERANYLGERANYL TRANSFERASE TYPE-2 SUBUNIT BETA"/>
    <property type="match status" value="1"/>
</dbReference>
<evidence type="ECO:0000256" key="7">
    <source>
        <dbReference type="ARBA" id="ARBA00022833"/>
    </source>
</evidence>
<evidence type="ECO:0000256" key="5">
    <source>
        <dbReference type="ARBA" id="ARBA00022723"/>
    </source>
</evidence>
<dbReference type="AlphaFoldDB" id="A0A0D2X4R7"/>
<evidence type="ECO:0000256" key="4">
    <source>
        <dbReference type="ARBA" id="ARBA00022679"/>
    </source>
</evidence>
<evidence type="ECO:0000256" key="1">
    <source>
        <dbReference type="ARBA" id="ARBA00010497"/>
    </source>
</evidence>
<dbReference type="GO" id="GO:0072657">
    <property type="term" value="P:protein localization to membrane"/>
    <property type="evidence" value="ECO:0007669"/>
    <property type="project" value="UniProtKB-ARBA"/>
</dbReference>
<comment type="function">
    <text evidence="9">Catalyzes the transfer of a geranylgeranyl moiety from geranylgeranyl diphosphate to both cysteines of proteins with the C-terminal sequence -XXCC, -XCXC and -CCXX.</text>
</comment>
<dbReference type="STRING" id="595528.A0A0D2X4R7"/>
<evidence type="ECO:0000313" key="11">
    <source>
        <dbReference type="EMBL" id="KJE96529.1"/>
    </source>
</evidence>
<keyword evidence="3 9" id="KW-0637">Prenyltransferase</keyword>
<reference evidence="12" key="1">
    <citation type="submission" date="2011-02" db="EMBL/GenBank/DDBJ databases">
        <title>The Genome Sequence of Capsaspora owczarzaki ATCC 30864.</title>
        <authorList>
            <person name="Russ C."/>
            <person name="Cuomo C."/>
            <person name="Burger G."/>
            <person name="Gray M.W."/>
            <person name="Holland P.W.H."/>
            <person name="King N."/>
            <person name="Lang F.B.F."/>
            <person name="Roger A.J."/>
            <person name="Ruiz-Trillo I."/>
            <person name="Young S.K."/>
            <person name="Zeng Q."/>
            <person name="Gargeya S."/>
            <person name="Alvarado L."/>
            <person name="Berlin A."/>
            <person name="Chapman S.B."/>
            <person name="Chen Z."/>
            <person name="Freedman E."/>
            <person name="Gellesch M."/>
            <person name="Goldberg J."/>
            <person name="Griggs A."/>
            <person name="Gujja S."/>
            <person name="Heilman E."/>
            <person name="Heiman D."/>
            <person name="Howarth C."/>
            <person name="Mehta T."/>
            <person name="Neiman D."/>
            <person name="Pearson M."/>
            <person name="Roberts A."/>
            <person name="Saif S."/>
            <person name="Shea T."/>
            <person name="Shenoy N."/>
            <person name="Sisk P."/>
            <person name="Stolte C."/>
            <person name="Sykes S."/>
            <person name="White J."/>
            <person name="Yandava C."/>
            <person name="Haas B."/>
            <person name="Nusbaum C."/>
            <person name="Birren B."/>
        </authorList>
    </citation>
    <scope>NUCLEOTIDE SEQUENCE</scope>
    <source>
        <strain evidence="12">ATCC 30864</strain>
    </source>
</reference>
<name>A0A0D2X4R7_CAPO3</name>
<dbReference type="SUPFAM" id="SSF48239">
    <property type="entry name" value="Terpenoid cyclases/Protein prenyltransferases"/>
    <property type="match status" value="1"/>
</dbReference>
<comment type="cofactor">
    <cofactor evidence="9">
        <name>Zn(2+)</name>
        <dbReference type="ChEBI" id="CHEBI:29105"/>
    </cofactor>
    <text evidence="9">Binds 1 zinc ion per subunit.</text>
</comment>
<dbReference type="CDD" id="cd02894">
    <property type="entry name" value="GGTase-II"/>
    <property type="match status" value="1"/>
</dbReference>
<evidence type="ECO:0000256" key="3">
    <source>
        <dbReference type="ARBA" id="ARBA00022602"/>
    </source>
</evidence>
<evidence type="ECO:0000256" key="2">
    <source>
        <dbReference type="ARBA" id="ARBA00011355"/>
    </source>
</evidence>
<dbReference type="FunFam" id="1.50.10.20:FF:000012">
    <property type="entry name" value="Geranylgeranyl transferase type-2 subunit beta"/>
    <property type="match status" value="1"/>
</dbReference>
<dbReference type="Pfam" id="PF00432">
    <property type="entry name" value="Prenyltrans"/>
    <property type="match status" value="1"/>
</dbReference>
<keyword evidence="6" id="KW-0677">Repeat</keyword>
<dbReference type="OMA" id="VKRCQCP"/>
<keyword evidence="12" id="KW-1185">Reference proteome</keyword>
<dbReference type="InterPro" id="IPR008930">
    <property type="entry name" value="Terpenoid_cyclase/PrenylTrfase"/>
</dbReference>